<gene>
    <name evidence="1" type="ORF">HK26_04665</name>
</gene>
<dbReference type="Proteomes" id="UP000194931">
    <property type="component" value="Unassembled WGS sequence"/>
</dbReference>
<dbReference type="RefSeq" id="WP_086638170.1">
    <property type="nucleotide sequence ID" value="NZ_JOPJ01000002.1"/>
</dbReference>
<dbReference type="PANTHER" id="PTHR47017">
    <property type="entry name" value="ACYL-COA"/>
    <property type="match status" value="1"/>
</dbReference>
<evidence type="ECO:0000313" key="2">
    <source>
        <dbReference type="Proteomes" id="UP000194931"/>
    </source>
</evidence>
<dbReference type="OrthoDB" id="9776898at2"/>
<reference evidence="2" key="1">
    <citation type="submission" date="2014-06" db="EMBL/GenBank/DDBJ databases">
        <authorList>
            <person name="Winans N.J."/>
            <person name="Newell P.D."/>
            <person name="Douglas A.E."/>
        </authorList>
    </citation>
    <scope>NUCLEOTIDE SEQUENCE [LARGE SCALE GENOMIC DNA]</scope>
</reference>
<comment type="caution">
    <text evidence="1">The sequence shown here is derived from an EMBL/GenBank/DDBJ whole genome shotgun (WGS) entry which is preliminary data.</text>
</comment>
<dbReference type="Pfam" id="PF04339">
    <property type="entry name" value="FemAB_like"/>
    <property type="match status" value="1"/>
</dbReference>
<dbReference type="PANTHER" id="PTHR47017:SF1">
    <property type="entry name" value="ACYL-COA"/>
    <property type="match status" value="1"/>
</dbReference>
<accession>A0A252BYA3</accession>
<evidence type="ECO:0008006" key="3">
    <source>
        <dbReference type="Google" id="ProtNLM"/>
    </source>
</evidence>
<name>A0A252BYA3_9PROT</name>
<dbReference type="EMBL" id="JOPJ01000002">
    <property type="protein sequence ID" value="OUJ13929.1"/>
    <property type="molecule type" value="Genomic_DNA"/>
</dbReference>
<keyword evidence="2" id="KW-1185">Reference proteome</keyword>
<protein>
    <recommendedName>
        <fullName evidence="3">Acyltransferase superfamily protein</fullName>
    </recommendedName>
</protein>
<dbReference type="STRING" id="1236501.GCA_000613865_01289"/>
<dbReference type="SUPFAM" id="SSF55729">
    <property type="entry name" value="Acyl-CoA N-acyltransferases (Nat)"/>
    <property type="match status" value="1"/>
</dbReference>
<evidence type="ECO:0000313" key="1">
    <source>
        <dbReference type="EMBL" id="OUJ13929.1"/>
    </source>
</evidence>
<dbReference type="AlphaFoldDB" id="A0A252BYA3"/>
<organism evidence="1 2">
    <name type="scientific">Acetobacter okinawensis</name>
    <dbReference type="NCBI Taxonomy" id="1076594"/>
    <lineage>
        <taxon>Bacteria</taxon>
        <taxon>Pseudomonadati</taxon>
        <taxon>Pseudomonadota</taxon>
        <taxon>Alphaproteobacteria</taxon>
        <taxon>Acetobacterales</taxon>
        <taxon>Acetobacteraceae</taxon>
        <taxon>Acetobacter</taxon>
    </lineage>
</organism>
<dbReference type="Gene3D" id="3.40.630.30">
    <property type="match status" value="1"/>
</dbReference>
<sequence>MADWSVALHDRIHNIPAKDWAQCAGPDNPFVSHDFLSALEDSGSTGRTSGWIPRHVSLHSPDGQLAAVCPAYLKSHSWGEYVFDQGWARAFEAAGGRYYPKLQIAVPFTPAPGPRLLCHPNAPPETAAVMADALRQICADTGLSSAHITFCTEAESTVLHQQGWLPRLGLQYHWHNRGYATFDDFLSTLSARKRKSIKRERRDANAAGLTFEILQGSDITPADWQAFYAFYRNTIDRKWGSAYLSAEFFPLMAQRLGERVVLMIARNGQTPVAAALNLMGTNTLYGRNWGCVGNWPFLHFELCYYRAIDFAIAHGLQRVEAGAQGEHKIQRGYQPTLTHSAHWLQNPALREAVESFLHAERPAILAEAQSLSALTPYRQDSAPDAL</sequence>
<dbReference type="eggNOG" id="COG3146">
    <property type="taxonomic scope" value="Bacteria"/>
</dbReference>
<dbReference type="InterPro" id="IPR016181">
    <property type="entry name" value="Acyl_CoA_acyltransferase"/>
</dbReference>
<proteinExistence type="predicted"/>
<dbReference type="InterPro" id="IPR007434">
    <property type="entry name" value="FemAB-like"/>
</dbReference>